<dbReference type="GO" id="GO:0000724">
    <property type="term" value="P:double-strand break repair via homologous recombination"/>
    <property type="evidence" value="ECO:0007669"/>
    <property type="project" value="TreeGrafter"/>
</dbReference>
<feature type="domain" description="ERCC4" evidence="11">
    <location>
        <begin position="751"/>
        <end position="831"/>
    </location>
</feature>
<dbReference type="Pfam" id="PF02732">
    <property type="entry name" value="ERCC4"/>
    <property type="match status" value="1"/>
</dbReference>
<evidence type="ECO:0000256" key="3">
    <source>
        <dbReference type="ARBA" id="ARBA00022722"/>
    </source>
</evidence>
<feature type="compositionally biased region" description="Basic and acidic residues" evidence="10">
    <location>
        <begin position="378"/>
        <end position="388"/>
    </location>
</feature>
<evidence type="ECO:0000313" key="12">
    <source>
        <dbReference type="EMBL" id="CAA7266441.1"/>
    </source>
</evidence>
<keyword evidence="8" id="KW-0234">DNA repair</keyword>
<dbReference type="EMBL" id="CACVBS010000054">
    <property type="protein sequence ID" value="CAA7266441.1"/>
    <property type="molecule type" value="Genomic_DNA"/>
</dbReference>
<keyword evidence="13" id="KW-1185">Reference proteome</keyword>
<keyword evidence="9" id="KW-0539">Nucleus</keyword>
<keyword evidence="3" id="KW-0540">Nuclease</keyword>
<comment type="caution">
    <text evidence="12">The sequence shown here is derived from an EMBL/GenBank/DDBJ whole genome shotgun (WGS) entry which is preliminary data.</text>
</comment>
<dbReference type="Gene3D" id="1.10.150.20">
    <property type="entry name" value="5' to 3' exonuclease, C-terminal subdomain"/>
    <property type="match status" value="1"/>
</dbReference>
<dbReference type="FunFam" id="3.40.50.10130:FF:000002">
    <property type="entry name" value="DNA repair endonuclease XPF"/>
    <property type="match status" value="1"/>
</dbReference>
<keyword evidence="7" id="KW-0238">DNA-binding</keyword>
<dbReference type="AlphaFoldDB" id="A0A8S0XVE2"/>
<dbReference type="InterPro" id="IPR006166">
    <property type="entry name" value="ERCC4_domain"/>
</dbReference>
<evidence type="ECO:0000256" key="10">
    <source>
        <dbReference type="SAM" id="MobiDB-lite"/>
    </source>
</evidence>
<dbReference type="InterPro" id="IPR047520">
    <property type="entry name" value="XPF_nuclease"/>
</dbReference>
<evidence type="ECO:0000256" key="4">
    <source>
        <dbReference type="ARBA" id="ARBA00022759"/>
    </source>
</evidence>
<comment type="similarity">
    <text evidence="2">Belongs to the XPF family.</text>
</comment>
<evidence type="ECO:0000256" key="5">
    <source>
        <dbReference type="ARBA" id="ARBA00022763"/>
    </source>
</evidence>
<dbReference type="GO" id="GO:0000712">
    <property type="term" value="P:resolution of meiotic recombination intermediates"/>
    <property type="evidence" value="ECO:0007669"/>
    <property type="project" value="TreeGrafter"/>
</dbReference>
<dbReference type="GO" id="GO:0003684">
    <property type="term" value="F:damaged DNA binding"/>
    <property type="evidence" value="ECO:0007669"/>
    <property type="project" value="TreeGrafter"/>
</dbReference>
<keyword evidence="4" id="KW-0255">Endonuclease</keyword>
<feature type="compositionally biased region" description="Basic and acidic residues" evidence="10">
    <location>
        <begin position="515"/>
        <end position="533"/>
    </location>
</feature>
<organism evidence="12 13">
    <name type="scientific">Cyclocybe aegerita</name>
    <name type="common">Black poplar mushroom</name>
    <name type="synonym">Agrocybe aegerita</name>
    <dbReference type="NCBI Taxonomy" id="1973307"/>
    <lineage>
        <taxon>Eukaryota</taxon>
        <taxon>Fungi</taxon>
        <taxon>Dikarya</taxon>
        <taxon>Basidiomycota</taxon>
        <taxon>Agaricomycotina</taxon>
        <taxon>Agaricomycetes</taxon>
        <taxon>Agaricomycetidae</taxon>
        <taxon>Agaricales</taxon>
        <taxon>Agaricineae</taxon>
        <taxon>Bolbitiaceae</taxon>
        <taxon>Cyclocybe</taxon>
    </lineage>
</organism>
<comment type="subcellular location">
    <subcellularLocation>
        <location evidence="1">Nucleus</location>
    </subcellularLocation>
</comment>
<evidence type="ECO:0000256" key="2">
    <source>
        <dbReference type="ARBA" id="ARBA00010015"/>
    </source>
</evidence>
<dbReference type="SUPFAM" id="SSF52980">
    <property type="entry name" value="Restriction endonuclease-like"/>
    <property type="match status" value="1"/>
</dbReference>
<keyword evidence="6" id="KW-0378">Hydrolase</keyword>
<dbReference type="SUPFAM" id="SSF47781">
    <property type="entry name" value="RuvA domain 2-like"/>
    <property type="match status" value="1"/>
</dbReference>
<dbReference type="SMART" id="SM00891">
    <property type="entry name" value="ERCC4"/>
    <property type="match status" value="1"/>
</dbReference>
<dbReference type="Gene3D" id="3.40.50.10130">
    <property type="match status" value="1"/>
</dbReference>
<feature type="region of interest" description="Disordered" evidence="10">
    <location>
        <begin position="497"/>
        <end position="562"/>
    </location>
</feature>
<dbReference type="InterPro" id="IPR011335">
    <property type="entry name" value="Restrct_endonuc-II-like"/>
</dbReference>
<gene>
    <name evidence="12" type="ORF">AAE3_LOCUS8593</name>
</gene>
<evidence type="ECO:0000256" key="9">
    <source>
        <dbReference type="ARBA" id="ARBA00023242"/>
    </source>
</evidence>
<protein>
    <recommendedName>
        <fullName evidence="11">ERCC4 domain-containing protein</fullName>
    </recommendedName>
</protein>
<evidence type="ECO:0000313" key="13">
    <source>
        <dbReference type="Proteomes" id="UP000467700"/>
    </source>
</evidence>
<dbReference type="GO" id="GO:0003697">
    <property type="term" value="F:single-stranded DNA binding"/>
    <property type="evidence" value="ECO:0007669"/>
    <property type="project" value="TreeGrafter"/>
</dbReference>
<accession>A0A8S0XVE2</accession>
<dbReference type="OrthoDB" id="361020at2759"/>
<evidence type="ECO:0000256" key="8">
    <source>
        <dbReference type="ARBA" id="ARBA00023204"/>
    </source>
</evidence>
<dbReference type="CDD" id="cd20078">
    <property type="entry name" value="XPF_nuclease_XPF_euk"/>
    <property type="match status" value="1"/>
</dbReference>
<feature type="region of interest" description="Disordered" evidence="10">
    <location>
        <begin position="375"/>
        <end position="394"/>
    </location>
</feature>
<evidence type="ECO:0000256" key="1">
    <source>
        <dbReference type="ARBA" id="ARBA00004123"/>
    </source>
</evidence>
<dbReference type="GO" id="GO:0000110">
    <property type="term" value="C:nucleotide-excision repair factor 1 complex"/>
    <property type="evidence" value="ECO:0007669"/>
    <property type="project" value="TreeGrafter"/>
</dbReference>
<keyword evidence="5" id="KW-0227">DNA damage</keyword>
<dbReference type="PANTHER" id="PTHR10150:SF0">
    <property type="entry name" value="DNA REPAIR ENDONUCLEASE XPF"/>
    <property type="match status" value="1"/>
</dbReference>
<dbReference type="GO" id="GO:0000014">
    <property type="term" value="F:single-stranded DNA endodeoxyribonuclease activity"/>
    <property type="evidence" value="ECO:0007669"/>
    <property type="project" value="TreeGrafter"/>
</dbReference>
<sequence>MTALLSFHKSIIERIHDPATSDLLILARGLGLRKIVCTLMKIYDSPQNLVLLVNATPEEESAIGEELGIMGCRRPGLRVVGYETASKDRQNLYKQGGIISVTSRILVVDMLQSDIPTELVTGMLVLHAEKVTPLVLEAFIVRLYREKNKKGFVKAFTDQPEHITSGMSPLKNIMKELQLRNVHIYPRFHEEIKKSLERRRADIVELSQNMTEPMADIHHAIIQCMTITLSELKRSNTTLDLDDLNVENAYFRSFEIVVRRQLDSVWHKVGPKTKQLVNDLGTLRRLLYYLLTYDALQFHAYLETLIAADNVGSNGGAKQHHSPWMLTDAANMIFEAAKRRCYLITSTSKAPKPVIDLTEDEDAWAALDEAEGLTKIPDQGKRKEKDGRPSWLPDGLEPILEELPKWNLLSEILLEAEGEMIRQESLKKSGALPSSSSNDTILVMTSSTRNCSLLTEFLASMNHAAPPGTRAQAMMLRKLRLYLWWKGELSKGDGKASFGMLDGNQRGADKPYGSGDREELSEALQKKDKEKAQRAQSRRRVRGGGPSGATGTRGEAVVKPEPKEFKLQEMRYEEDGFVEFWKSNEEALHSGQPLELLDDPMTLPDFGSDTLASDFDDNYGLLPPQQTVLIRAYSDDTDDRMLSEIKPKFIVMFEPDMDFVRRIEVYKSSNPGLAVRVYHMVYHDSCEEHKYLAAIRKEKNSFERLIKERGSMLITLVEDRREGSSANDALIKTISSRVAGGRRELNMEPSRVIVDMREFRSTLPSLLHAARLLVIPATLTVGDYILTPDICVERKSLSDLISSFNSGRLYTQCELMCAYYKFPILLIEFEEDKAFTLDIITEMKTYGKANKYPPKKQAGPPSDKPTYSSTTLQSKIVLLTLTFPRVRIIWSSSPYATADVFNDLKLNNAEPDPVKAIGIGADNDPDAGAGVNTAAEELLRCIPGITASNVKKVMNQVENVRELCCLSLTQVQAMIGKDAGKACYDFIHKGDRCACVDGVILIRIVPRSLLLNSKGWIIAMPVKSLVVGVANFCSLVLNLVATPTTRATTRIQYLSDDSELTATEDLIQPLEMSEISSTATFWCSGGSADVYCGELAGRRVAIKALRVYEKTKLRIDASNAKFQS</sequence>
<dbReference type="Proteomes" id="UP000467700">
    <property type="component" value="Unassembled WGS sequence"/>
</dbReference>
<evidence type="ECO:0000256" key="6">
    <source>
        <dbReference type="ARBA" id="ARBA00022801"/>
    </source>
</evidence>
<evidence type="ECO:0000259" key="11">
    <source>
        <dbReference type="SMART" id="SM00891"/>
    </source>
</evidence>
<dbReference type="PANTHER" id="PTHR10150">
    <property type="entry name" value="DNA REPAIR ENDONUCLEASE XPF"/>
    <property type="match status" value="1"/>
</dbReference>
<dbReference type="GO" id="GO:1901255">
    <property type="term" value="P:nucleotide-excision repair involved in interstrand cross-link repair"/>
    <property type="evidence" value="ECO:0007669"/>
    <property type="project" value="TreeGrafter"/>
</dbReference>
<name>A0A8S0XVE2_CYCAE</name>
<reference evidence="12 13" key="1">
    <citation type="submission" date="2020-01" db="EMBL/GenBank/DDBJ databases">
        <authorList>
            <person name="Gupta K D."/>
        </authorList>
    </citation>
    <scope>NUCLEOTIDE SEQUENCE [LARGE SCALE GENOMIC DNA]</scope>
</reference>
<proteinExistence type="inferred from homology"/>
<dbReference type="InterPro" id="IPR010994">
    <property type="entry name" value="RuvA_2-like"/>
</dbReference>
<evidence type="ECO:0000256" key="7">
    <source>
        <dbReference type="ARBA" id="ARBA00023125"/>
    </source>
</evidence>